<evidence type="ECO:0000256" key="2">
    <source>
        <dbReference type="ARBA" id="ARBA00022676"/>
    </source>
</evidence>
<evidence type="ECO:0000259" key="5">
    <source>
        <dbReference type="Pfam" id="PF21036"/>
    </source>
</evidence>
<dbReference type="InterPro" id="IPR010610">
    <property type="entry name" value="EryCIII-like_C"/>
</dbReference>
<proteinExistence type="inferred from homology"/>
<dbReference type="PANTHER" id="PTHR48050">
    <property type="entry name" value="STEROL 3-BETA-GLUCOSYLTRANSFERASE"/>
    <property type="match status" value="1"/>
</dbReference>
<dbReference type="Pfam" id="PF21036">
    <property type="entry name" value="EryCIII-like_N"/>
    <property type="match status" value="1"/>
</dbReference>
<feature type="domain" description="Erythromycin biosynthesis protein CIII-like C-terminal" evidence="4">
    <location>
        <begin position="219"/>
        <end position="357"/>
    </location>
</feature>
<dbReference type="SUPFAM" id="SSF53756">
    <property type="entry name" value="UDP-Glycosyltransferase/glycogen phosphorylase"/>
    <property type="match status" value="1"/>
</dbReference>
<evidence type="ECO:0000313" key="7">
    <source>
        <dbReference type="Proteomes" id="UP001595698"/>
    </source>
</evidence>
<dbReference type="InterPro" id="IPR048284">
    <property type="entry name" value="EryCIII-like_N"/>
</dbReference>
<reference evidence="7" key="1">
    <citation type="journal article" date="2019" name="Int. J. Syst. Evol. Microbiol.">
        <title>The Global Catalogue of Microorganisms (GCM) 10K type strain sequencing project: providing services to taxonomists for standard genome sequencing and annotation.</title>
        <authorList>
            <consortium name="The Broad Institute Genomics Platform"/>
            <consortium name="The Broad Institute Genome Sequencing Center for Infectious Disease"/>
            <person name="Wu L."/>
            <person name="Ma J."/>
        </authorList>
    </citation>
    <scope>NUCLEOTIDE SEQUENCE [LARGE SCALE GENOMIC DNA]</scope>
    <source>
        <strain evidence="7">TBRC 7912</strain>
    </source>
</reference>
<comment type="similarity">
    <text evidence="1">Belongs to the glycosyltransferase 28 family.</text>
</comment>
<dbReference type="Gene3D" id="3.40.50.2000">
    <property type="entry name" value="Glycogen Phosphorylase B"/>
    <property type="match status" value="2"/>
</dbReference>
<comment type="caution">
    <text evidence="6">The sequence shown here is derived from an EMBL/GenBank/DDBJ whole genome shotgun (WGS) entry which is preliminary data.</text>
</comment>
<dbReference type="CDD" id="cd03784">
    <property type="entry name" value="GT1_Gtf-like"/>
    <property type="match status" value="1"/>
</dbReference>
<protein>
    <submittedName>
        <fullName evidence="6">Nucleotide disphospho-sugar-binding domain-containing protein</fullName>
    </submittedName>
</protein>
<gene>
    <name evidence="6" type="ORF">ACFOYY_11915</name>
</gene>
<name>A0ABV8EYX0_9ACTN</name>
<feature type="domain" description="Erythromycin biosynthesis protein CIII-like N-terminal" evidence="5">
    <location>
        <begin position="6"/>
        <end position="204"/>
    </location>
</feature>
<organism evidence="6 7">
    <name type="scientific">Streptosporangium jomthongense</name>
    <dbReference type="NCBI Taxonomy" id="1193683"/>
    <lineage>
        <taxon>Bacteria</taxon>
        <taxon>Bacillati</taxon>
        <taxon>Actinomycetota</taxon>
        <taxon>Actinomycetes</taxon>
        <taxon>Streptosporangiales</taxon>
        <taxon>Streptosporangiaceae</taxon>
        <taxon>Streptosporangium</taxon>
    </lineage>
</organism>
<sequence>MVPLAWAFRLAGHEVTFAAAGDALAVRDAGFLTLDAVPGLTTARMIADFQEGPAAERLQQPREGISPEELEQIKPLVVAMWDGYVDGHVRLAERLRPDLIVYDPIFTAGPVAAAKLGVPCVAHNYGVGGFEPEVFDRAPANEAFLRHGVTVPKGVETIGVVPSSLVIGPRPRWSMRYTPYNGGGLLPEWLLDEGDRPRVAVTLGTVVPETHGLGEFAPIIEAAEAVDAEFVIATGSGETSWSTPLPPNVRVTGWVPLGALLRGSAAAIHHGGAGTTLTCSALGVPQLILPNGADRHINAETLAARGSALTTLIGDLQVPLIERLLTDEALRATAHEVRAEIEALPTPAEIAAELAALYTPDALRPAVV</sequence>
<evidence type="ECO:0000256" key="3">
    <source>
        <dbReference type="ARBA" id="ARBA00022679"/>
    </source>
</evidence>
<dbReference type="EMBL" id="JBHSBC010000012">
    <property type="protein sequence ID" value="MFC3980831.1"/>
    <property type="molecule type" value="Genomic_DNA"/>
</dbReference>
<keyword evidence="3" id="KW-0808">Transferase</keyword>
<evidence type="ECO:0000256" key="1">
    <source>
        <dbReference type="ARBA" id="ARBA00006962"/>
    </source>
</evidence>
<dbReference type="Pfam" id="PF06722">
    <property type="entry name" value="EryCIII-like_C"/>
    <property type="match status" value="1"/>
</dbReference>
<dbReference type="RefSeq" id="WP_352009407.1">
    <property type="nucleotide sequence ID" value="NZ_JBHSBC010000012.1"/>
</dbReference>
<keyword evidence="2" id="KW-0328">Glycosyltransferase</keyword>
<keyword evidence="7" id="KW-1185">Reference proteome</keyword>
<evidence type="ECO:0000259" key="4">
    <source>
        <dbReference type="Pfam" id="PF06722"/>
    </source>
</evidence>
<evidence type="ECO:0000313" key="6">
    <source>
        <dbReference type="EMBL" id="MFC3980831.1"/>
    </source>
</evidence>
<dbReference type="InterPro" id="IPR002213">
    <property type="entry name" value="UDP_glucos_trans"/>
</dbReference>
<dbReference type="InterPro" id="IPR050426">
    <property type="entry name" value="Glycosyltransferase_28"/>
</dbReference>
<dbReference type="PANTHER" id="PTHR48050:SF13">
    <property type="entry name" value="STEROL 3-BETA-GLUCOSYLTRANSFERASE UGT80A2"/>
    <property type="match status" value="1"/>
</dbReference>
<dbReference type="Proteomes" id="UP001595698">
    <property type="component" value="Unassembled WGS sequence"/>
</dbReference>
<accession>A0ABV8EYX0</accession>